<evidence type="ECO:0000313" key="3">
    <source>
        <dbReference type="Proteomes" id="UP001634393"/>
    </source>
</evidence>
<dbReference type="PROSITE" id="PS50004">
    <property type="entry name" value="C2"/>
    <property type="match status" value="1"/>
</dbReference>
<evidence type="ECO:0000259" key="1">
    <source>
        <dbReference type="PROSITE" id="PS50004"/>
    </source>
</evidence>
<sequence length="235" mass="25207">MGSQFEVEVTVSSAQDLKNVNWRHGKLNPYAVVWIDPKSKCSTHVDEENAISPNWNEKLTIPFNSHIEDTTLYIDIVHAAAAAAEDTKPLIGSAKLRLRDIIDDVGLGGHGDKCLELKRPSGRPQGKVAVKVTVRDPRYRSPEQYYAPPPAGYPAYGAPQIYGQPGYGQSGYYGQEGYVGVEKNKSKFGGMGTGLAVGAVAGALGGLALAEGFDALEDDVADQVEDDSGYDGDDF</sequence>
<dbReference type="InterPro" id="IPR000008">
    <property type="entry name" value="C2_dom"/>
</dbReference>
<evidence type="ECO:0000313" key="2">
    <source>
        <dbReference type="EMBL" id="KAL3834384.1"/>
    </source>
</evidence>
<dbReference type="InterPro" id="IPR035892">
    <property type="entry name" value="C2_domain_sf"/>
</dbReference>
<keyword evidence="3" id="KW-1185">Reference proteome</keyword>
<comment type="caution">
    <text evidence="2">The sequence shown here is derived from an EMBL/GenBank/DDBJ whole genome shotgun (WGS) entry which is preliminary data.</text>
</comment>
<dbReference type="SMART" id="SM00239">
    <property type="entry name" value="C2"/>
    <property type="match status" value="1"/>
</dbReference>
<dbReference type="Proteomes" id="UP001634393">
    <property type="component" value="Unassembled WGS sequence"/>
</dbReference>
<reference evidence="2 3" key="1">
    <citation type="submission" date="2024-12" db="EMBL/GenBank/DDBJ databases">
        <title>The unique morphological basis and parallel evolutionary history of personate flowers in Penstemon.</title>
        <authorList>
            <person name="Depatie T.H."/>
            <person name="Wessinger C.A."/>
        </authorList>
    </citation>
    <scope>NUCLEOTIDE SEQUENCE [LARGE SCALE GENOMIC DNA]</scope>
    <source>
        <strain evidence="2">WTNN_2</strain>
        <tissue evidence="2">Leaf</tissue>
    </source>
</reference>
<dbReference type="Pfam" id="PF00168">
    <property type="entry name" value="C2"/>
    <property type="match status" value="1"/>
</dbReference>
<gene>
    <name evidence="2" type="ORF">ACJIZ3_009120</name>
</gene>
<dbReference type="SUPFAM" id="SSF49562">
    <property type="entry name" value="C2 domain (Calcium/lipid-binding domain, CaLB)"/>
    <property type="match status" value="1"/>
</dbReference>
<dbReference type="InterPro" id="IPR044750">
    <property type="entry name" value="C2_SRC2/BAP"/>
</dbReference>
<feature type="domain" description="C2" evidence="1">
    <location>
        <begin position="1"/>
        <end position="115"/>
    </location>
</feature>
<dbReference type="EMBL" id="JBJXBP010000004">
    <property type="protein sequence ID" value="KAL3834384.1"/>
    <property type="molecule type" value="Genomic_DNA"/>
</dbReference>
<accession>A0ABD3TBL3</accession>
<dbReference type="PANTHER" id="PTHR32246">
    <property type="entry name" value="INGRESSION PROTEIN FIC1"/>
    <property type="match status" value="1"/>
</dbReference>
<proteinExistence type="predicted"/>
<dbReference type="Gene3D" id="2.60.40.150">
    <property type="entry name" value="C2 domain"/>
    <property type="match status" value="1"/>
</dbReference>
<dbReference type="AlphaFoldDB" id="A0ABD3TBL3"/>
<protein>
    <recommendedName>
        <fullName evidence="1">C2 domain-containing protein</fullName>
    </recommendedName>
</protein>
<name>A0ABD3TBL3_9LAMI</name>
<dbReference type="CDD" id="cd04051">
    <property type="entry name" value="C2_SRC2_like"/>
    <property type="match status" value="1"/>
</dbReference>
<organism evidence="2 3">
    <name type="scientific">Penstemon smallii</name>
    <dbReference type="NCBI Taxonomy" id="265156"/>
    <lineage>
        <taxon>Eukaryota</taxon>
        <taxon>Viridiplantae</taxon>
        <taxon>Streptophyta</taxon>
        <taxon>Embryophyta</taxon>
        <taxon>Tracheophyta</taxon>
        <taxon>Spermatophyta</taxon>
        <taxon>Magnoliopsida</taxon>
        <taxon>eudicotyledons</taxon>
        <taxon>Gunneridae</taxon>
        <taxon>Pentapetalae</taxon>
        <taxon>asterids</taxon>
        <taxon>lamiids</taxon>
        <taxon>Lamiales</taxon>
        <taxon>Plantaginaceae</taxon>
        <taxon>Cheloneae</taxon>
        <taxon>Penstemon</taxon>
    </lineage>
</organism>
<dbReference type="PANTHER" id="PTHR32246:SF20">
    <property type="entry name" value="CALCIUM-DEPENDENT LIPID-BINDING (CALB DOMAIN) FAMILY PROTEIN"/>
    <property type="match status" value="1"/>
</dbReference>